<feature type="compositionally biased region" description="Low complexity" evidence="1">
    <location>
        <begin position="50"/>
        <end position="89"/>
    </location>
</feature>
<feature type="region of interest" description="Disordered" evidence="1">
    <location>
        <begin position="105"/>
        <end position="132"/>
    </location>
</feature>
<sequence>MSNYGRWSGNGSAYETGYGAGSGNDYSSSYSSTGNQSGYGGGGGSGSYGGDSSMYGSMSSSYDGGSNYDNPSSYGTGSSSYTTGDSSYGGSSYVSGGGSSYNSGATSGYGGSSSTRTSGNSGSNYDSFLSTQQNQVSDMSKKLRKMEMMQEIAKLEQEDDMEEMMLKNKLESLRQQKRMKQINMPMMNSYNNNGGFGGMMSSPMAPMGRNAGGYGNRGNFGNQRHNPMGRNANRGDRGRPGNRGGGAMRGNRNGAGGNRNDRRNSSGPGRTDNYGSPKKTGRFADRNAGNKTVQDRKRKPEATKGTTNDRNAKRPRQDSRAPVSEKERDEKLKKFMTALKTFADKNDAVSTFYSALRSINVRADIKYFQKTGALFFDRLYLGRGRKNTFKQMAFKEALEKLKILPLDKIKTEAAEVSAKSAVLVERDGINKHNMHDNDDSYRSPIEFADLPFVERLGLFIEAMKIYGLLNIRIFCAKYMINCIQIYEHHENENLPHEHHIYLNEVYITSARGAFKKESDMETMNKMMEILEDKSLEEIMKNDNRFSKDYPEYPLYVKDVGIGNDIIETNHLDLKFGQNIHDFEALKSNDVGDVILIEEAAWRSSMFKVLQESATCCQMVLKCTWTTEHPGGAIDDDESNESETSKEEKEYKETLKKIRKLAIEKKVMMIHCKIELQDKLIGRSVDTAKGLALKNAAAKAYNKLQETQAVIRHDYGGKKLDSKQYQWEELVVKATELRKELPDAPNFDHVKASEYEDLDNSLEEEHGNDDVEVKKENGDEEVKEEENEDKIEKEKSEAKKKEEEELAPWIKEVVRREIEELSNTDILVESILMFYKPPLYVRDVINHYTLEYSVSLKTDWKGKKISRLTIRKKLPNLFTLLDQLKAIKEKKSDTFVLEQSKNADGSIEKHNERVVRKWMKPRNTRNRRFRRR</sequence>
<dbReference type="STRING" id="225164.V4AJL6"/>
<feature type="compositionally biased region" description="Gly residues" evidence="1">
    <location>
        <begin position="37"/>
        <end position="49"/>
    </location>
</feature>
<feature type="compositionally biased region" description="Acidic residues" evidence="1">
    <location>
        <begin position="777"/>
        <end position="788"/>
    </location>
</feature>
<evidence type="ECO:0000313" key="2">
    <source>
        <dbReference type="EMBL" id="ESP04354.1"/>
    </source>
</evidence>
<evidence type="ECO:0000313" key="3">
    <source>
        <dbReference type="Proteomes" id="UP000030746"/>
    </source>
</evidence>
<feature type="region of interest" description="Disordered" evidence="1">
    <location>
        <begin position="758"/>
        <end position="798"/>
    </location>
</feature>
<feature type="region of interest" description="Disordered" evidence="1">
    <location>
        <begin position="24"/>
        <end position="89"/>
    </location>
</feature>
<keyword evidence="3" id="KW-1185">Reference proteome</keyword>
<dbReference type="EMBL" id="KB199780">
    <property type="protein sequence ID" value="ESP04354.1"/>
    <property type="molecule type" value="Genomic_DNA"/>
</dbReference>
<feature type="compositionally biased region" description="Basic and acidic residues" evidence="1">
    <location>
        <begin position="310"/>
        <end position="329"/>
    </location>
</feature>
<dbReference type="CTD" id="20250446"/>
<feature type="compositionally biased region" description="Low complexity" evidence="1">
    <location>
        <begin position="219"/>
        <end position="232"/>
    </location>
</feature>
<dbReference type="GeneID" id="20250446"/>
<feature type="compositionally biased region" description="Basic and acidic residues" evidence="1">
    <location>
        <begin position="293"/>
        <end position="302"/>
    </location>
</feature>
<dbReference type="KEGG" id="lgi:LOTGIDRAFT_237389"/>
<proteinExistence type="predicted"/>
<feature type="compositionally biased region" description="Basic and acidic residues" evidence="1">
    <location>
        <begin position="762"/>
        <end position="776"/>
    </location>
</feature>
<feature type="compositionally biased region" description="Low complexity" evidence="1">
    <location>
        <begin position="24"/>
        <end position="36"/>
    </location>
</feature>
<accession>V4AJL6</accession>
<organism evidence="2 3">
    <name type="scientific">Lottia gigantea</name>
    <name type="common">Giant owl limpet</name>
    <dbReference type="NCBI Taxonomy" id="225164"/>
    <lineage>
        <taxon>Eukaryota</taxon>
        <taxon>Metazoa</taxon>
        <taxon>Spiralia</taxon>
        <taxon>Lophotrochozoa</taxon>
        <taxon>Mollusca</taxon>
        <taxon>Gastropoda</taxon>
        <taxon>Patellogastropoda</taxon>
        <taxon>Lottioidea</taxon>
        <taxon>Lottiidae</taxon>
        <taxon>Lottia</taxon>
    </lineage>
</organism>
<dbReference type="RefSeq" id="XP_009044957.1">
    <property type="nucleotide sequence ID" value="XM_009046709.1"/>
</dbReference>
<dbReference type="AlphaFoldDB" id="V4AJL6"/>
<feature type="compositionally biased region" description="Basic and acidic residues" evidence="1">
    <location>
        <begin position="789"/>
        <end position="798"/>
    </location>
</feature>
<dbReference type="Proteomes" id="UP000030746">
    <property type="component" value="Unassembled WGS sequence"/>
</dbReference>
<gene>
    <name evidence="2" type="ORF">LOTGIDRAFT_237389</name>
</gene>
<reference evidence="2 3" key="1">
    <citation type="journal article" date="2013" name="Nature">
        <title>Insights into bilaterian evolution from three spiralian genomes.</title>
        <authorList>
            <person name="Simakov O."/>
            <person name="Marletaz F."/>
            <person name="Cho S.J."/>
            <person name="Edsinger-Gonzales E."/>
            <person name="Havlak P."/>
            <person name="Hellsten U."/>
            <person name="Kuo D.H."/>
            <person name="Larsson T."/>
            <person name="Lv J."/>
            <person name="Arendt D."/>
            <person name="Savage R."/>
            <person name="Osoegawa K."/>
            <person name="de Jong P."/>
            <person name="Grimwood J."/>
            <person name="Chapman J.A."/>
            <person name="Shapiro H."/>
            <person name="Aerts A."/>
            <person name="Otillar R.P."/>
            <person name="Terry A.Y."/>
            <person name="Boore J.L."/>
            <person name="Grigoriev I.V."/>
            <person name="Lindberg D.R."/>
            <person name="Seaver E.C."/>
            <person name="Weisblat D.A."/>
            <person name="Putnam N.H."/>
            <person name="Rokhsar D.S."/>
        </authorList>
    </citation>
    <scope>NUCLEOTIDE SEQUENCE [LARGE SCALE GENOMIC DNA]</scope>
</reference>
<name>V4AJL6_LOTGI</name>
<feature type="region of interest" description="Disordered" evidence="1">
    <location>
        <begin position="208"/>
        <end position="329"/>
    </location>
</feature>
<protein>
    <submittedName>
        <fullName evidence="2">Uncharacterized protein</fullName>
    </submittedName>
</protein>
<evidence type="ECO:0000256" key="1">
    <source>
        <dbReference type="SAM" id="MobiDB-lite"/>
    </source>
</evidence>
<feature type="compositionally biased region" description="Gly residues" evidence="1">
    <location>
        <begin position="241"/>
        <end position="257"/>
    </location>
</feature>
<dbReference type="HOGENOM" id="CLU_355005_0_0_1"/>
<feature type="compositionally biased region" description="Low complexity" evidence="1">
    <location>
        <begin position="105"/>
        <end position="125"/>
    </location>
</feature>